<dbReference type="PANTHER" id="PTHR30543">
    <property type="entry name" value="CHROMATE REDUCTASE"/>
    <property type="match status" value="1"/>
</dbReference>
<gene>
    <name evidence="2" type="primary">yieF</name>
    <name evidence="2" type="ordered locus">RCAP_rcc02287</name>
</gene>
<dbReference type="InterPro" id="IPR050712">
    <property type="entry name" value="NAD(P)H-dep_reductase"/>
</dbReference>
<dbReference type="GO" id="GO:0003955">
    <property type="term" value="F:NAD(P)H dehydrogenase (quinone) activity"/>
    <property type="evidence" value="ECO:0007669"/>
    <property type="project" value="UniProtKB-EC"/>
</dbReference>
<dbReference type="InterPro" id="IPR005025">
    <property type="entry name" value="FMN_Rdtase-like_dom"/>
</dbReference>
<keyword evidence="3" id="KW-1185">Reference proteome</keyword>
<proteinExistence type="predicted"/>
<keyword evidence="2" id="KW-0560">Oxidoreductase</keyword>
<dbReference type="PANTHER" id="PTHR30543:SF21">
    <property type="entry name" value="NAD(P)H-DEPENDENT FMN REDUCTASE LOT6"/>
    <property type="match status" value="1"/>
</dbReference>
<accession>D5AL27</accession>
<dbReference type="OrthoDB" id="9812295at2"/>
<sequence length="186" mass="19702">MSPPHDIAVIVGSIRKGSLTRQLAEALIALAPESLRLRLVEIGDLALFNPDLDEGTPPESWTHFRAAIASADGILFVTPEHNRSIPAALKNALDIGSRPWGKNHWAGKPAAVVSGSPGALGGFGANHQLRQILVVLDMPAMAQPEAYLGHLGQAFDAGGNLTEDRTRAHLQAVMQAFAGWVARQAA</sequence>
<dbReference type="eggNOG" id="COG0431">
    <property type="taxonomic scope" value="Bacteria"/>
</dbReference>
<dbReference type="EC" id="1.6.5.2" evidence="2"/>
<dbReference type="GO" id="GO:0005829">
    <property type="term" value="C:cytosol"/>
    <property type="evidence" value="ECO:0007669"/>
    <property type="project" value="TreeGrafter"/>
</dbReference>
<dbReference type="InterPro" id="IPR029039">
    <property type="entry name" value="Flavoprotein-like_sf"/>
</dbReference>
<dbReference type="GeneID" id="31491126"/>
<protein>
    <submittedName>
        <fullName evidence="2">NAD(P)H dehydrogenase (Quinone)</fullName>
        <ecNumber evidence="2">1.6.5.2</ecNumber>
    </submittedName>
</protein>
<dbReference type="SUPFAM" id="SSF52218">
    <property type="entry name" value="Flavoproteins"/>
    <property type="match status" value="1"/>
</dbReference>
<evidence type="ECO:0000313" key="3">
    <source>
        <dbReference type="Proteomes" id="UP000002361"/>
    </source>
</evidence>
<feature type="domain" description="NADPH-dependent FMN reductase-like" evidence="1">
    <location>
        <begin position="7"/>
        <end position="150"/>
    </location>
</feature>
<evidence type="ECO:0000313" key="2">
    <source>
        <dbReference type="EMBL" id="ADE86017.1"/>
    </source>
</evidence>
<dbReference type="GO" id="GO:0010181">
    <property type="term" value="F:FMN binding"/>
    <property type="evidence" value="ECO:0007669"/>
    <property type="project" value="TreeGrafter"/>
</dbReference>
<reference key="1">
    <citation type="submission" date="2008-12" db="EMBL/GenBank/DDBJ databases">
        <title>Complete genome sequence of Rhodobacter capsulatus SB1003.</title>
        <authorList>
            <person name="Strnad H."/>
            <person name="Lapidus A."/>
            <person name="Vlcek C."/>
            <person name="Ulbrich P."/>
            <person name="Paces J."/>
            <person name="Maltsev N."/>
            <person name="Kumar V."/>
            <person name="Kogan Y."/>
            <person name="Milgram A."/>
            <person name="Rebrekov D."/>
            <person name="Mazur M."/>
            <person name="Cox R."/>
            <person name="Kyrpides N."/>
            <person name="Kolar M."/>
            <person name="Sachova J."/>
            <person name="Ridl J."/>
            <person name="Ivanova N."/>
            <person name="Kapatral V."/>
            <person name="Los T."/>
            <person name="Lykidis A."/>
            <person name="Mikhailova N."/>
            <person name="Reznik G."/>
            <person name="Vasieva O."/>
            <person name="Fonstein M."/>
            <person name="Paces V."/>
            <person name="Haselkorn R."/>
        </authorList>
    </citation>
    <scope>NUCLEOTIDE SEQUENCE</scope>
    <source>
        <strain>SB1003</strain>
    </source>
</reference>
<evidence type="ECO:0000259" key="1">
    <source>
        <dbReference type="Pfam" id="PF03358"/>
    </source>
</evidence>
<dbReference type="Proteomes" id="UP000002361">
    <property type="component" value="Chromosome"/>
</dbReference>
<reference evidence="2 3" key="2">
    <citation type="journal article" date="2010" name="J. Bacteriol.">
        <title>Complete genome sequence of the photosynthetic purple nonsulfur bacterium Rhodobacter capsulatus SB 1003.</title>
        <authorList>
            <person name="Strnad H."/>
            <person name="Lapidus A."/>
            <person name="Paces J."/>
            <person name="Ulbrich P."/>
            <person name="Vlcek C."/>
            <person name="Paces V."/>
            <person name="Haselkorn R."/>
        </authorList>
    </citation>
    <scope>NUCLEOTIDE SEQUENCE [LARGE SCALE GENOMIC DNA]</scope>
    <source>
        <strain evidence="3">ATCC BAA-309 / NBRC 16581 / SB1003</strain>
    </source>
</reference>
<dbReference type="Gene3D" id="3.40.50.360">
    <property type="match status" value="1"/>
</dbReference>
<dbReference type="AlphaFoldDB" id="D5AL27"/>
<dbReference type="STRING" id="272942.RCAP_rcc02287"/>
<organism evidence="2 3">
    <name type="scientific">Rhodobacter capsulatus (strain ATCC BAA-309 / NBRC 16581 / SB1003)</name>
    <dbReference type="NCBI Taxonomy" id="272942"/>
    <lineage>
        <taxon>Bacteria</taxon>
        <taxon>Pseudomonadati</taxon>
        <taxon>Pseudomonadota</taxon>
        <taxon>Alphaproteobacteria</taxon>
        <taxon>Rhodobacterales</taxon>
        <taxon>Rhodobacter group</taxon>
        <taxon>Rhodobacter</taxon>
    </lineage>
</organism>
<dbReference type="HOGENOM" id="CLU_055322_4_2_5"/>
<dbReference type="Pfam" id="PF03358">
    <property type="entry name" value="FMN_red"/>
    <property type="match status" value="1"/>
</dbReference>
<dbReference type="EMBL" id="CP001312">
    <property type="protein sequence ID" value="ADE86017.1"/>
    <property type="molecule type" value="Genomic_DNA"/>
</dbReference>
<dbReference type="RefSeq" id="WP_013067996.1">
    <property type="nucleotide sequence ID" value="NC_014034.1"/>
</dbReference>
<dbReference type="KEGG" id="rcp:RCAP_rcc02287"/>
<name>D5AL27_RHOCB</name>